<evidence type="ECO:0000313" key="3">
    <source>
        <dbReference type="Proteomes" id="UP000803884"/>
    </source>
</evidence>
<dbReference type="AlphaFoldDB" id="A0AB34KG55"/>
<dbReference type="Proteomes" id="UP000803884">
    <property type="component" value="Unassembled WGS sequence"/>
</dbReference>
<feature type="compositionally biased region" description="Polar residues" evidence="1">
    <location>
        <begin position="333"/>
        <end position="346"/>
    </location>
</feature>
<feature type="compositionally biased region" description="Basic and acidic residues" evidence="1">
    <location>
        <begin position="119"/>
        <end position="138"/>
    </location>
</feature>
<feature type="compositionally biased region" description="Low complexity" evidence="1">
    <location>
        <begin position="379"/>
        <end position="398"/>
    </location>
</feature>
<feature type="compositionally biased region" description="Basic and acidic residues" evidence="1">
    <location>
        <begin position="437"/>
        <end position="450"/>
    </location>
</feature>
<feature type="compositionally biased region" description="Pro residues" evidence="1">
    <location>
        <begin position="1"/>
        <end position="11"/>
    </location>
</feature>
<feature type="compositionally biased region" description="Pro residues" evidence="1">
    <location>
        <begin position="281"/>
        <end position="291"/>
    </location>
</feature>
<reference evidence="2 3" key="1">
    <citation type="journal article" date="2020" name="Microbiol. Resour. Announc.">
        <title>Draft Genome Sequence of a Cladosporium Species Isolated from the Mesophotic Ascidian Didemnum maculosum.</title>
        <authorList>
            <person name="Gioti A."/>
            <person name="Siaperas R."/>
            <person name="Nikolaivits E."/>
            <person name="Le Goff G."/>
            <person name="Ouazzani J."/>
            <person name="Kotoulas G."/>
            <person name="Topakas E."/>
        </authorList>
    </citation>
    <scope>NUCLEOTIDE SEQUENCE [LARGE SCALE GENOMIC DNA]</scope>
    <source>
        <strain evidence="2 3">TM138-S3</strain>
    </source>
</reference>
<feature type="compositionally biased region" description="Basic and acidic residues" evidence="1">
    <location>
        <begin position="351"/>
        <end position="361"/>
    </location>
</feature>
<feature type="region of interest" description="Disordered" evidence="1">
    <location>
        <begin position="1"/>
        <end position="138"/>
    </location>
</feature>
<gene>
    <name evidence="2" type="ORF">WHR41_08354</name>
</gene>
<name>A0AB34KG55_9PEZI</name>
<sequence>MLLTIPQPPPSTNFGGWSTHDSSRYTHTSHSAPLEPRVDSPRAIALPASTSDLTMTTPHRGLPPPSAMTLPDPTRQHPPPPPPPAPPQPALPSSLGVIPQPPHQWHGQEESMRQWLVAKAEEDRRKQEEEKTRQETLRLEQRRIEQSMLRESLQGGVPPQLVPMIYAGMGGAGLGSISMEWLQQHASQLQAAQQQQQHMQSPPEVIRRDSRLLGQAPGTFQPVPPTPPQHSTVQQVEQPQPNAPTFSAYQPAGRSIPTSAPRSATLTQLPRLTTNEMYIQQPPPPHPPPAHPTSAHPLQQTQRAAEQPATSPSIYFHHWVPPSESKPAAAPQTPASKAGSSNQEPTSAHPGHNEGSEYRDSPRKRKAQGPHHPQPPPSSGGASHASPSFSSSSGSVRKGAGGGNNNNGGNQRRRNTITGREGLGDGRSEGQVESGAADEKRPVESRDAKP</sequence>
<feature type="compositionally biased region" description="Pro residues" evidence="1">
    <location>
        <begin position="76"/>
        <end position="90"/>
    </location>
</feature>
<keyword evidence="3" id="KW-1185">Reference proteome</keyword>
<dbReference type="EMBL" id="JAAQHG020000044">
    <property type="protein sequence ID" value="KAL1582757.1"/>
    <property type="molecule type" value="Genomic_DNA"/>
</dbReference>
<proteinExistence type="predicted"/>
<feature type="compositionally biased region" description="Polar residues" evidence="1">
    <location>
        <begin position="237"/>
        <end position="248"/>
    </location>
</feature>
<evidence type="ECO:0000256" key="1">
    <source>
        <dbReference type="SAM" id="MobiDB-lite"/>
    </source>
</evidence>
<dbReference type="GeneID" id="96009796"/>
<comment type="caution">
    <text evidence="2">The sequence shown here is derived from an EMBL/GenBank/DDBJ whole genome shotgun (WGS) entry which is preliminary data.</text>
</comment>
<feature type="compositionally biased region" description="Polar residues" evidence="1">
    <location>
        <begin position="48"/>
        <end position="57"/>
    </location>
</feature>
<feature type="compositionally biased region" description="Polar residues" evidence="1">
    <location>
        <begin position="298"/>
        <end position="313"/>
    </location>
</feature>
<feature type="compositionally biased region" description="Polar residues" evidence="1">
    <location>
        <begin position="12"/>
        <end position="31"/>
    </location>
</feature>
<feature type="region of interest" description="Disordered" evidence="1">
    <location>
        <begin position="217"/>
        <end position="264"/>
    </location>
</feature>
<dbReference type="RefSeq" id="XP_069225864.1">
    <property type="nucleotide sequence ID" value="XM_069376958.1"/>
</dbReference>
<organism evidence="2 3">
    <name type="scientific">Cladosporium halotolerans</name>
    <dbReference type="NCBI Taxonomy" id="1052096"/>
    <lineage>
        <taxon>Eukaryota</taxon>
        <taxon>Fungi</taxon>
        <taxon>Dikarya</taxon>
        <taxon>Ascomycota</taxon>
        <taxon>Pezizomycotina</taxon>
        <taxon>Dothideomycetes</taxon>
        <taxon>Dothideomycetidae</taxon>
        <taxon>Cladosporiales</taxon>
        <taxon>Cladosporiaceae</taxon>
        <taxon>Cladosporium</taxon>
    </lineage>
</organism>
<feature type="region of interest" description="Disordered" evidence="1">
    <location>
        <begin position="277"/>
        <end position="450"/>
    </location>
</feature>
<protein>
    <submittedName>
        <fullName evidence="2">Uncharacterized protein</fullName>
    </submittedName>
</protein>
<evidence type="ECO:0000313" key="2">
    <source>
        <dbReference type="EMBL" id="KAL1582757.1"/>
    </source>
</evidence>
<accession>A0AB34KG55</accession>